<comment type="subcellular location">
    <subcellularLocation>
        <location evidence="2">Chromosome</location>
    </subcellularLocation>
    <subcellularLocation>
        <location evidence="1">Nucleus</location>
    </subcellularLocation>
</comment>
<feature type="compositionally biased region" description="Basic and acidic residues" evidence="10">
    <location>
        <begin position="435"/>
        <end position="452"/>
    </location>
</feature>
<dbReference type="Gene3D" id="1.10.8.60">
    <property type="match status" value="1"/>
</dbReference>
<evidence type="ECO:0000256" key="7">
    <source>
        <dbReference type="ARBA" id="ARBA00022840"/>
    </source>
</evidence>
<evidence type="ECO:0000256" key="2">
    <source>
        <dbReference type="ARBA" id="ARBA00004286"/>
    </source>
</evidence>
<feature type="compositionally biased region" description="Polar residues" evidence="10">
    <location>
        <begin position="1479"/>
        <end position="1488"/>
    </location>
</feature>
<keyword evidence="7" id="KW-0067">ATP-binding</keyword>
<feature type="compositionally biased region" description="Polar residues" evidence="10">
    <location>
        <begin position="1519"/>
        <end position="1545"/>
    </location>
</feature>
<feature type="compositionally biased region" description="Basic and acidic residues" evidence="10">
    <location>
        <begin position="8"/>
        <end position="29"/>
    </location>
</feature>
<dbReference type="GO" id="GO:0042393">
    <property type="term" value="F:histone binding"/>
    <property type="evidence" value="ECO:0007669"/>
    <property type="project" value="UniProtKB-ARBA"/>
</dbReference>
<feature type="compositionally biased region" description="Acidic residues" evidence="10">
    <location>
        <begin position="58"/>
        <end position="84"/>
    </location>
</feature>
<feature type="region of interest" description="Disordered" evidence="10">
    <location>
        <begin position="852"/>
        <end position="871"/>
    </location>
</feature>
<feature type="compositionally biased region" description="Acidic residues" evidence="10">
    <location>
        <begin position="247"/>
        <end position="257"/>
    </location>
</feature>
<dbReference type="GO" id="GO:0006334">
    <property type="term" value="P:nucleosome assembly"/>
    <property type="evidence" value="ECO:0007669"/>
    <property type="project" value="TreeGrafter"/>
</dbReference>
<evidence type="ECO:0000256" key="4">
    <source>
        <dbReference type="ARBA" id="ARBA00022454"/>
    </source>
</evidence>
<feature type="compositionally biased region" description="Acidic residues" evidence="10">
    <location>
        <begin position="290"/>
        <end position="299"/>
    </location>
</feature>
<evidence type="ECO:0000256" key="1">
    <source>
        <dbReference type="ARBA" id="ARBA00004123"/>
    </source>
</evidence>
<dbReference type="Proteomes" id="UP000053958">
    <property type="component" value="Unassembled WGS sequence"/>
</dbReference>
<feature type="compositionally biased region" description="Basic residues" evidence="10">
    <location>
        <begin position="199"/>
        <end position="209"/>
    </location>
</feature>
<dbReference type="PANTHER" id="PTHR23069:SF0">
    <property type="entry name" value="TAT-BINDING HOMOLOG 7"/>
    <property type="match status" value="1"/>
</dbReference>
<dbReference type="InterPro" id="IPR036427">
    <property type="entry name" value="Bromodomain-like_sf"/>
</dbReference>
<evidence type="ECO:0000313" key="13">
    <source>
        <dbReference type="Proteomes" id="UP000053958"/>
    </source>
</evidence>
<dbReference type="Gene3D" id="1.20.920.10">
    <property type="entry name" value="Bromodomain-like"/>
    <property type="match status" value="1"/>
</dbReference>
<dbReference type="GO" id="GO:0016887">
    <property type="term" value="F:ATP hydrolysis activity"/>
    <property type="evidence" value="ECO:0007669"/>
    <property type="project" value="InterPro"/>
</dbReference>
<dbReference type="InterPro" id="IPR041569">
    <property type="entry name" value="AAA_lid_3"/>
</dbReference>
<dbReference type="SUPFAM" id="SSF47370">
    <property type="entry name" value="Bromodomain"/>
    <property type="match status" value="1"/>
</dbReference>
<dbReference type="GeneID" id="25317553"/>
<dbReference type="SMART" id="SM00382">
    <property type="entry name" value="AAA"/>
    <property type="match status" value="1"/>
</dbReference>
<dbReference type="GO" id="GO:0005634">
    <property type="term" value="C:nucleus"/>
    <property type="evidence" value="ECO:0007669"/>
    <property type="project" value="UniProtKB-SubCell"/>
</dbReference>
<feature type="region of interest" description="Disordered" evidence="10">
    <location>
        <begin position="1651"/>
        <end position="1672"/>
    </location>
</feature>
<dbReference type="PANTHER" id="PTHR23069">
    <property type="entry name" value="AAA DOMAIN-CONTAINING"/>
    <property type="match status" value="1"/>
</dbReference>
<evidence type="ECO:0000256" key="10">
    <source>
        <dbReference type="SAM" id="MobiDB-lite"/>
    </source>
</evidence>
<comment type="similarity">
    <text evidence="3">Belongs to the AAA ATPase family.</text>
</comment>
<dbReference type="Pfam" id="PF17862">
    <property type="entry name" value="AAA_lid_3"/>
    <property type="match status" value="1"/>
</dbReference>
<dbReference type="GO" id="GO:0005524">
    <property type="term" value="F:ATP binding"/>
    <property type="evidence" value="ECO:0007669"/>
    <property type="project" value="UniProtKB-KW"/>
</dbReference>
<feature type="compositionally biased region" description="Pro residues" evidence="10">
    <location>
        <begin position="1100"/>
        <end position="1112"/>
    </location>
</feature>
<dbReference type="OrthoDB" id="5421at2759"/>
<comment type="caution">
    <text evidence="12">The sequence shown here is derived from an EMBL/GenBank/DDBJ whole genome shotgun (WGS) entry which is preliminary data.</text>
</comment>
<keyword evidence="5" id="KW-0547">Nucleotide-binding</keyword>
<dbReference type="FunFam" id="3.40.50.300:FF:000061">
    <property type="entry name" value="ATPase family, AAA domain-containing 2"/>
    <property type="match status" value="1"/>
</dbReference>
<dbReference type="GO" id="GO:0045815">
    <property type="term" value="P:transcription initiation-coupled chromatin remodeling"/>
    <property type="evidence" value="ECO:0007669"/>
    <property type="project" value="TreeGrafter"/>
</dbReference>
<accession>A0A0F4YT06</accession>
<gene>
    <name evidence="12" type="ORF">T310_5208</name>
</gene>
<dbReference type="GO" id="GO:0003682">
    <property type="term" value="F:chromatin binding"/>
    <property type="evidence" value="ECO:0007669"/>
    <property type="project" value="TreeGrafter"/>
</dbReference>
<feature type="compositionally biased region" description="Low complexity" evidence="10">
    <location>
        <begin position="1340"/>
        <end position="1351"/>
    </location>
</feature>
<name>A0A0F4YT06_RASE3</name>
<dbReference type="InterPro" id="IPR003593">
    <property type="entry name" value="AAA+_ATPase"/>
</dbReference>
<dbReference type="RefSeq" id="XP_013327370.1">
    <property type="nucleotide sequence ID" value="XM_013471916.1"/>
</dbReference>
<feature type="region of interest" description="Disordered" evidence="10">
    <location>
        <begin position="1519"/>
        <end position="1560"/>
    </location>
</feature>
<dbReference type="GO" id="GO:0006337">
    <property type="term" value="P:nucleosome disassembly"/>
    <property type="evidence" value="ECO:0007669"/>
    <property type="project" value="TreeGrafter"/>
</dbReference>
<evidence type="ECO:0000256" key="9">
    <source>
        <dbReference type="ARBA" id="ARBA00023242"/>
    </source>
</evidence>
<dbReference type="Gene3D" id="3.40.50.300">
    <property type="entry name" value="P-loop containing nucleotide triphosphate hydrolases"/>
    <property type="match status" value="2"/>
</dbReference>
<dbReference type="InterPro" id="IPR003960">
    <property type="entry name" value="ATPase_AAA_CS"/>
</dbReference>
<feature type="region of interest" description="Disordered" evidence="10">
    <location>
        <begin position="1"/>
        <end position="485"/>
    </location>
</feature>
<dbReference type="STRING" id="1408163.A0A0F4YT06"/>
<proteinExistence type="inferred from homology"/>
<evidence type="ECO:0000256" key="6">
    <source>
        <dbReference type="ARBA" id="ARBA00022801"/>
    </source>
</evidence>
<feature type="region of interest" description="Disordered" evidence="10">
    <location>
        <begin position="498"/>
        <end position="544"/>
    </location>
</feature>
<keyword evidence="8" id="KW-0103">Bromodomain</keyword>
<evidence type="ECO:0000313" key="12">
    <source>
        <dbReference type="EMBL" id="KKA20758.1"/>
    </source>
</evidence>
<feature type="compositionally biased region" description="Acidic residues" evidence="10">
    <location>
        <begin position="108"/>
        <end position="125"/>
    </location>
</feature>
<feature type="compositionally biased region" description="Basic and acidic residues" evidence="10">
    <location>
        <begin position="182"/>
        <end position="192"/>
    </location>
</feature>
<dbReference type="GO" id="GO:0000785">
    <property type="term" value="C:chromatin"/>
    <property type="evidence" value="ECO:0007669"/>
    <property type="project" value="UniProtKB-ARBA"/>
</dbReference>
<feature type="compositionally biased region" description="Basic residues" evidence="10">
    <location>
        <begin position="328"/>
        <end position="339"/>
    </location>
</feature>
<evidence type="ECO:0000256" key="3">
    <source>
        <dbReference type="ARBA" id="ARBA00006914"/>
    </source>
</evidence>
<feature type="domain" description="AAA+ ATPase" evidence="11">
    <location>
        <begin position="625"/>
        <end position="766"/>
    </location>
</feature>
<feature type="compositionally biased region" description="Acidic residues" evidence="10">
    <location>
        <begin position="409"/>
        <end position="418"/>
    </location>
</feature>
<feature type="compositionally biased region" description="Polar residues" evidence="10">
    <location>
        <begin position="1313"/>
        <end position="1323"/>
    </location>
</feature>
<evidence type="ECO:0000259" key="11">
    <source>
        <dbReference type="SMART" id="SM00382"/>
    </source>
</evidence>
<feature type="compositionally biased region" description="Basic residues" evidence="10">
    <location>
        <begin position="38"/>
        <end position="54"/>
    </location>
</feature>
<sequence>MARSASKRTIEEIANKSDSDDIDYSDHPVRSSRNSATRSKKKKKKTKPVKKRRRRDSDDDLDSDDILSEVDELSLPESEEEDENVEKNARGIALRKAVRNRPVYKEEDSSEEDNEVEEHEAEEDDREKAKPPTRSKASNVITLKISKLKRQAPDVPQQPTRRITRHTRDRSEDMYALTNSGRHVETVERGTRSPEPQLHRLRRGSKTVHAKSTIEEEEDSSAQAKPDEEGQQEDDVAEVKGSQVEILESDPQGDFEEGLPAAEKTDGNNAEVEMEDDGVVPESEHGEAKGEEEDDDDEGPTTRRRNRPGRQAPAEEAEQQEEVSRTPRSTRKRPARSSQRKQQDESDFEPTEDETDDDDFSDSVRSNVSPRKGEAGDDDDESSHGRRPGLRKRKSQSRGRGDSEAAVDIAEELAEELEDLKGDRPRRRAQPEIIYENKPRRSRKDVDYRLIRPDLALPIEEAENEPAESPSRRGRGGGGGGYQRTLFSTLGPFGGAGTAAVLGPPGGVPGATAGVDSDSSDDETMQRGPVGAGMPSTQGPGGPSLVTPAQTHGADAAAQGLSGTPANFGKIKDKQALADSDPLGIDPNVNFDSVGGLQGHIDQLKEMVSLPLLYPEIFQKFHIVPPRGVLFHGPPGTGKTLMARALANSVSSEGRKVTFYMRKGADALSKWVGEAERQLRLLFEEARRTQPSIIFFDEIDGLAPVRSSKQEQIHASIVSTLLALMDGMDGRGQVVVIGATNRPDSIDPALRRPGRFDREFYFPLPNKEGRRAILDIHTRGWDPPLPDHVKDELAELTKGYGGADLRALCTEAALNAVQRRYPQIYQSSQKLLIDPKTIEVTPKDFMMSLKKMVPSSERSTSSGASPLPKTVEPLLRHPLTEIKKILSDILPLRKQLTALEEAQFEEPEGGGSFRREQMQQEFDTSRVFRPRLLIRGLQGMGQQYLAAAVLHHFEGLHVQSFDLATLLSDSTRSPEAAVVQLFAEVKRHKPSVIYIPNVQTWYNTVGQTVISTFLGLLRSIPPTEPVLLLGVLEEDDEEVDAGMLKSLFGYSKKNLYVLTPPDHSARYEFFGKLIEYVKTSPADFPDPDNRKRRKLEPLEVAPPPPPKPPTPPTKEQLKAQKKKDRQTLNLLKIRIQPIMDQIKKYKRFRTGVIDESQIRYLFEEDDPQIVTSDLPVEQRTTFRPFEKDYDKHGVPGLREVVSGKFYYNLEIVTIEKRLSNGYYKRPKDFLADIKRLAKDARQLGDQERILRANELLSNVEVDIATIEQTDPALVAECENVYQRELERERLAMEKAKKAAEGDNSMAPPPSNVPHGNTESSVSSGPVVLGQPLSNGPSNQAARPTTPSRPSSVSFMTNGYHGPGGGSDLNEGGVHVPTSNDSHPSRGDGDGDTYMTNSDDVDYRGRETANSSFGPSAQPKPPLSHTAPSQQIRRESGLSSLSQKGPMTPMAPGSQPGDYANDASTTQTTSDKKTSDQSTGPQLYTQSPAAGSGPRTEYPDLTSYPDRISQEEHLPDTQQDLTYSQGSVPNGSQSQQKSHFQHASQQPPVPRFGDPSRQQSHQYSNIQSLLNNEEAAPKLVIDNRYVEQLHQQLTQQTSGCSVEQLEQINSQLMDCLWKMRGEWDRTKVASAIKDTFNEVLEDMLNNQEIASMSQKTKEQLGPRQLGTSRLQMQ</sequence>
<keyword evidence="9" id="KW-0539">Nucleus</keyword>
<dbReference type="FunFam" id="3.40.50.300:FF:001218">
    <property type="entry name" value="AAA family ATPase, putative"/>
    <property type="match status" value="1"/>
</dbReference>
<protein>
    <submittedName>
        <fullName evidence="12">Adenosinetriphosphatase</fullName>
        <ecNumber evidence="12">3.6.1.3</ecNumber>
    </submittedName>
</protein>
<reference evidence="12 13" key="1">
    <citation type="submission" date="2015-04" db="EMBL/GenBank/DDBJ databases">
        <authorList>
            <person name="Heijne W.H."/>
            <person name="Fedorova N.D."/>
            <person name="Nierman W.C."/>
            <person name="Vollebregt A.W."/>
            <person name="Zhao Z."/>
            <person name="Wu L."/>
            <person name="Kumar M."/>
            <person name="Stam H."/>
            <person name="van den Berg M.A."/>
            <person name="Pel H.J."/>
        </authorList>
    </citation>
    <scope>NUCLEOTIDE SEQUENCE [LARGE SCALE GENOMIC DNA]</scope>
    <source>
        <strain evidence="12 13">CBS 393.64</strain>
    </source>
</reference>
<dbReference type="GO" id="GO:0140674">
    <property type="term" value="F:ATP-dependent histone chaperone activity"/>
    <property type="evidence" value="ECO:0007669"/>
    <property type="project" value="UniProtKB-ARBA"/>
</dbReference>
<dbReference type="InterPro" id="IPR045199">
    <property type="entry name" value="ATAD2-like"/>
</dbReference>
<evidence type="ECO:0000256" key="5">
    <source>
        <dbReference type="ARBA" id="ARBA00022741"/>
    </source>
</evidence>
<dbReference type="InterPro" id="IPR027417">
    <property type="entry name" value="P-loop_NTPase"/>
</dbReference>
<feature type="compositionally biased region" description="Basic residues" evidence="10">
    <location>
        <begin position="385"/>
        <end position="397"/>
    </location>
</feature>
<dbReference type="FunFam" id="1.10.8.60:FF:000016">
    <property type="entry name" value="ATPase family AAA domain-containing protein 2B"/>
    <property type="match status" value="1"/>
</dbReference>
<keyword evidence="6 12" id="KW-0378">Hydrolase</keyword>
<dbReference type="EMBL" id="LASV01000232">
    <property type="protein sequence ID" value="KKA20758.1"/>
    <property type="molecule type" value="Genomic_DNA"/>
</dbReference>
<feature type="compositionally biased region" description="Polar residues" evidence="10">
    <location>
        <begin position="1425"/>
        <end position="1444"/>
    </location>
</feature>
<feature type="compositionally biased region" description="Acidic residues" evidence="10">
    <location>
        <begin position="345"/>
        <end position="361"/>
    </location>
</feature>
<evidence type="ECO:0000256" key="8">
    <source>
        <dbReference type="ARBA" id="ARBA00023117"/>
    </source>
</evidence>
<dbReference type="InterPro" id="IPR003959">
    <property type="entry name" value="ATPase_AAA_core"/>
</dbReference>
<keyword evidence="13" id="KW-1185">Reference proteome</keyword>
<organism evidence="12 13">
    <name type="scientific">Rasamsonia emersonii (strain ATCC 16479 / CBS 393.64 / IMI 116815)</name>
    <dbReference type="NCBI Taxonomy" id="1408163"/>
    <lineage>
        <taxon>Eukaryota</taxon>
        <taxon>Fungi</taxon>
        <taxon>Dikarya</taxon>
        <taxon>Ascomycota</taxon>
        <taxon>Pezizomycotina</taxon>
        <taxon>Eurotiomycetes</taxon>
        <taxon>Eurotiomycetidae</taxon>
        <taxon>Eurotiales</taxon>
        <taxon>Trichocomaceae</taxon>
        <taxon>Rasamsonia</taxon>
    </lineage>
</organism>
<dbReference type="CDD" id="cd05491">
    <property type="entry name" value="Bromo_TBP7_like"/>
    <property type="match status" value="1"/>
</dbReference>
<keyword evidence="4" id="KW-0158">Chromosome</keyword>
<dbReference type="Pfam" id="PF00004">
    <property type="entry name" value="AAA"/>
    <property type="match status" value="1"/>
</dbReference>
<dbReference type="EC" id="3.6.1.3" evidence="12"/>
<feature type="region of interest" description="Disordered" evidence="10">
    <location>
        <begin position="1081"/>
        <end position="1124"/>
    </location>
</feature>
<feature type="region of interest" description="Disordered" evidence="10">
    <location>
        <begin position="1293"/>
        <end position="1502"/>
    </location>
</feature>
<dbReference type="PROSITE" id="PS00674">
    <property type="entry name" value="AAA"/>
    <property type="match status" value="1"/>
</dbReference>
<dbReference type="SUPFAM" id="SSF52540">
    <property type="entry name" value="P-loop containing nucleoside triphosphate hydrolases"/>
    <property type="match status" value="2"/>
</dbReference>